<feature type="domain" description="EF-hand" evidence="3">
    <location>
        <begin position="140"/>
        <end position="175"/>
    </location>
</feature>
<evidence type="ECO:0000256" key="1">
    <source>
        <dbReference type="ARBA" id="ARBA00022837"/>
    </source>
</evidence>
<gene>
    <name evidence="4" type="ORF">EVOR1521_LOCUS12603</name>
</gene>
<protein>
    <recommendedName>
        <fullName evidence="3">EF-hand domain-containing protein</fullName>
    </recommendedName>
</protein>
<dbReference type="SUPFAM" id="SSF47473">
    <property type="entry name" value="EF-hand"/>
    <property type="match status" value="1"/>
</dbReference>
<feature type="compositionally biased region" description="Polar residues" evidence="2">
    <location>
        <begin position="1"/>
        <end position="32"/>
    </location>
</feature>
<dbReference type="Proteomes" id="UP001178507">
    <property type="component" value="Unassembled WGS sequence"/>
</dbReference>
<evidence type="ECO:0000313" key="5">
    <source>
        <dbReference type="Proteomes" id="UP001178507"/>
    </source>
</evidence>
<reference evidence="4" key="1">
    <citation type="submission" date="2023-08" db="EMBL/GenBank/DDBJ databases">
        <authorList>
            <person name="Chen Y."/>
            <person name="Shah S."/>
            <person name="Dougan E. K."/>
            <person name="Thang M."/>
            <person name="Chan C."/>
        </authorList>
    </citation>
    <scope>NUCLEOTIDE SEQUENCE</scope>
</reference>
<dbReference type="InterPro" id="IPR002048">
    <property type="entry name" value="EF_hand_dom"/>
</dbReference>
<dbReference type="Pfam" id="PF13202">
    <property type="entry name" value="EF-hand_5"/>
    <property type="match status" value="1"/>
</dbReference>
<dbReference type="InterPro" id="IPR011992">
    <property type="entry name" value="EF-hand-dom_pair"/>
</dbReference>
<dbReference type="Gene3D" id="1.10.238.10">
    <property type="entry name" value="EF-hand"/>
    <property type="match status" value="1"/>
</dbReference>
<keyword evidence="1" id="KW-0106">Calcium</keyword>
<comment type="caution">
    <text evidence="4">The sequence shown here is derived from an EMBL/GenBank/DDBJ whole genome shotgun (WGS) entry which is preliminary data.</text>
</comment>
<feature type="domain" description="EF-hand" evidence="3">
    <location>
        <begin position="46"/>
        <end position="81"/>
    </location>
</feature>
<evidence type="ECO:0000259" key="3">
    <source>
        <dbReference type="PROSITE" id="PS50222"/>
    </source>
</evidence>
<dbReference type="SMART" id="SM00054">
    <property type="entry name" value="EFh"/>
    <property type="match status" value="2"/>
</dbReference>
<dbReference type="PROSITE" id="PS50222">
    <property type="entry name" value="EF_HAND_2"/>
    <property type="match status" value="2"/>
</dbReference>
<dbReference type="EMBL" id="CAUJNA010001335">
    <property type="protein sequence ID" value="CAJ1386163.1"/>
    <property type="molecule type" value="Genomic_DNA"/>
</dbReference>
<dbReference type="GO" id="GO:0005509">
    <property type="term" value="F:calcium ion binding"/>
    <property type="evidence" value="ECO:0007669"/>
    <property type="project" value="InterPro"/>
</dbReference>
<dbReference type="PROSITE" id="PS00018">
    <property type="entry name" value="EF_HAND_1"/>
    <property type="match status" value="2"/>
</dbReference>
<name>A0AA36N1D5_9DINO</name>
<feature type="region of interest" description="Disordered" evidence="2">
    <location>
        <begin position="477"/>
        <end position="502"/>
    </location>
</feature>
<accession>A0AA36N1D5</accession>
<sequence length="516" mass="57053">MMSDGSPVSKSNSKVSTDGSPVTKSYTASSWDGSELGFGKSKSFDELSAEVREICERIDTDRNGSISKLELVAAVQKDPKVAAFVLPDQKKICGGLCGGGDEDLFDAVMEIFDVISGGKQRIKYADLAAHHKKAKNQPPEEKSEMSRIYEIIDADKSGSISKFEIIEAVKVKAEVAKFLLPHMESAQKVMESEEAFDEINSLFQTIAGGKKRIDFADFEAYFKKGQVPSTVRASAMERKDTRVFVIGPGFGQQLNPRQSGMVTTAGYQVQFFHGIPNPETKNFDALPYLEKIKEAIESFQPHVVCAASKGGVYMVGLWKAGYWRGPSLLLNAHPACTELPQDVPVVLAHGGNDEVYSTARERLEKLIATGTENKCFLYYTANSGRLPTGQCTRMGDKHNMESLLTRDCLPRLIDATLSEAGPEAGTGRRTGCTARFNWYQRRSGAKRETETLSRLRVRQAHIQRSWRERLSEERLEAEDYLGPGAQRPRRGAEDEMGAGSQKSIRPEARVLVLVFL</sequence>
<organism evidence="4 5">
    <name type="scientific">Effrenium voratum</name>
    <dbReference type="NCBI Taxonomy" id="2562239"/>
    <lineage>
        <taxon>Eukaryota</taxon>
        <taxon>Sar</taxon>
        <taxon>Alveolata</taxon>
        <taxon>Dinophyceae</taxon>
        <taxon>Suessiales</taxon>
        <taxon>Symbiodiniaceae</taxon>
        <taxon>Effrenium</taxon>
    </lineage>
</organism>
<dbReference type="AlphaFoldDB" id="A0AA36N1D5"/>
<evidence type="ECO:0000313" key="4">
    <source>
        <dbReference type="EMBL" id="CAJ1386163.1"/>
    </source>
</evidence>
<feature type="region of interest" description="Disordered" evidence="2">
    <location>
        <begin position="1"/>
        <end position="40"/>
    </location>
</feature>
<dbReference type="InterPro" id="IPR018247">
    <property type="entry name" value="EF_Hand_1_Ca_BS"/>
</dbReference>
<proteinExistence type="predicted"/>
<keyword evidence="5" id="KW-1185">Reference proteome</keyword>
<evidence type="ECO:0000256" key="2">
    <source>
        <dbReference type="SAM" id="MobiDB-lite"/>
    </source>
</evidence>